<evidence type="ECO:0000313" key="2">
    <source>
        <dbReference type="EMBL" id="MED6261262.1"/>
    </source>
</evidence>
<feature type="region of interest" description="Disordered" evidence="1">
    <location>
        <begin position="73"/>
        <end position="132"/>
    </location>
</feature>
<feature type="compositionally biased region" description="Polar residues" evidence="1">
    <location>
        <begin position="1"/>
        <end position="18"/>
    </location>
</feature>
<dbReference type="Proteomes" id="UP001345963">
    <property type="component" value="Unassembled WGS sequence"/>
</dbReference>
<dbReference type="EMBL" id="JAHUTI010089813">
    <property type="protein sequence ID" value="MED6261262.1"/>
    <property type="molecule type" value="Genomic_DNA"/>
</dbReference>
<keyword evidence="3" id="KW-1185">Reference proteome</keyword>
<evidence type="ECO:0000256" key="1">
    <source>
        <dbReference type="SAM" id="MobiDB-lite"/>
    </source>
</evidence>
<protein>
    <submittedName>
        <fullName evidence="2">Uncharacterized protein</fullName>
    </submittedName>
</protein>
<proteinExistence type="predicted"/>
<feature type="region of interest" description="Disordered" evidence="1">
    <location>
        <begin position="1"/>
        <end position="56"/>
    </location>
</feature>
<organism evidence="2 3">
    <name type="scientific">Ataeniobius toweri</name>
    <dbReference type="NCBI Taxonomy" id="208326"/>
    <lineage>
        <taxon>Eukaryota</taxon>
        <taxon>Metazoa</taxon>
        <taxon>Chordata</taxon>
        <taxon>Craniata</taxon>
        <taxon>Vertebrata</taxon>
        <taxon>Euteleostomi</taxon>
        <taxon>Actinopterygii</taxon>
        <taxon>Neopterygii</taxon>
        <taxon>Teleostei</taxon>
        <taxon>Neoteleostei</taxon>
        <taxon>Acanthomorphata</taxon>
        <taxon>Ovalentaria</taxon>
        <taxon>Atherinomorphae</taxon>
        <taxon>Cyprinodontiformes</taxon>
        <taxon>Goodeidae</taxon>
        <taxon>Ataeniobius</taxon>
    </lineage>
</organism>
<feature type="compositionally biased region" description="Low complexity" evidence="1">
    <location>
        <begin position="252"/>
        <end position="263"/>
    </location>
</feature>
<name>A0ABU7CF60_9TELE</name>
<evidence type="ECO:0000313" key="3">
    <source>
        <dbReference type="Proteomes" id="UP001345963"/>
    </source>
</evidence>
<feature type="non-terminal residue" evidence="2">
    <location>
        <position position="1"/>
    </location>
</feature>
<feature type="compositionally biased region" description="Low complexity" evidence="1">
    <location>
        <begin position="97"/>
        <end position="112"/>
    </location>
</feature>
<comment type="caution">
    <text evidence="2">The sequence shown here is derived from an EMBL/GenBank/DDBJ whole genome shotgun (WGS) entry which is preliminary data.</text>
</comment>
<sequence>KSTYDASGSSPLPRSSAFTGAPIQPMAELSATGEVPFQVFPTDRDSDAEGEGLSGQPAFSSILTVMAGTVKHPVSLDQSRTLPAISRDDSLTTQWPSHSSSQGSDMSSSSSSVGDNFRPHSEPEMNDLTTGTSKSVLSTFHKEKEASLSSSQSDRIILSAGPIENTSQVSLLTPQHNTTTASVKLTTTTVSSTTKNPTTTTSTLSLRVTTHSTTTATPQPQPVTRRTTTTIRTYTSRRPSPNQKASSPRGITSVFVSPFTTTTEAPQPQCNITERLWVKTGKPRR</sequence>
<accession>A0ABU7CF60</accession>
<gene>
    <name evidence="2" type="ORF">ATANTOWER_002894</name>
</gene>
<feature type="region of interest" description="Disordered" evidence="1">
    <location>
        <begin position="234"/>
        <end position="268"/>
    </location>
</feature>
<reference evidence="2 3" key="1">
    <citation type="submission" date="2021-07" db="EMBL/GenBank/DDBJ databases">
        <authorList>
            <person name="Palmer J.M."/>
        </authorList>
    </citation>
    <scope>NUCLEOTIDE SEQUENCE [LARGE SCALE GENOMIC DNA]</scope>
    <source>
        <strain evidence="2 3">AT_MEX2019</strain>
        <tissue evidence="2">Muscle</tissue>
    </source>
</reference>